<dbReference type="Proteomes" id="UP001055439">
    <property type="component" value="Chromosome 10"/>
</dbReference>
<accession>A0A9E7ESX0</accession>
<name>A0A9E7ESX0_9LILI</name>
<evidence type="ECO:0000313" key="2">
    <source>
        <dbReference type="Proteomes" id="UP001055439"/>
    </source>
</evidence>
<organism evidence="1 2">
    <name type="scientific">Musa troglodytarum</name>
    <name type="common">fe'i banana</name>
    <dbReference type="NCBI Taxonomy" id="320322"/>
    <lineage>
        <taxon>Eukaryota</taxon>
        <taxon>Viridiplantae</taxon>
        <taxon>Streptophyta</taxon>
        <taxon>Embryophyta</taxon>
        <taxon>Tracheophyta</taxon>
        <taxon>Spermatophyta</taxon>
        <taxon>Magnoliopsida</taxon>
        <taxon>Liliopsida</taxon>
        <taxon>Zingiberales</taxon>
        <taxon>Musaceae</taxon>
        <taxon>Musa</taxon>
    </lineage>
</organism>
<dbReference type="AlphaFoldDB" id="A0A9E7ESX0"/>
<sequence>MAISRIDGEGISVADRLDRGEVPVPRGGVENGRFAAPLRESVLPPRCRSGVSHLRAVCRRGASRDEGSGDAHLIKGQEVGSMGRDKAHKWRDLLQMKITWLVTIGCGVPRDIGSSWALHPHLSYFD</sequence>
<reference evidence="1" key="1">
    <citation type="submission" date="2022-05" db="EMBL/GenBank/DDBJ databases">
        <title>The Musa troglodytarum L. genome provides insights into the mechanism of non-climacteric behaviour and enrichment of carotenoids.</title>
        <authorList>
            <person name="Wang J."/>
        </authorList>
    </citation>
    <scope>NUCLEOTIDE SEQUENCE</scope>
    <source>
        <tissue evidence="1">Leaf</tissue>
    </source>
</reference>
<evidence type="ECO:0000313" key="1">
    <source>
        <dbReference type="EMBL" id="URD81273.1"/>
    </source>
</evidence>
<proteinExistence type="predicted"/>
<dbReference type="EMBL" id="CP097503">
    <property type="protein sequence ID" value="URD81273.1"/>
    <property type="molecule type" value="Genomic_DNA"/>
</dbReference>
<protein>
    <submittedName>
        <fullName evidence="1">Uncharacterized protein</fullName>
    </submittedName>
</protein>
<keyword evidence="2" id="KW-1185">Reference proteome</keyword>
<gene>
    <name evidence="1" type="ORF">MUK42_07072</name>
</gene>